<dbReference type="EMBL" id="JGDM01000159">
    <property type="protein sequence ID" value="EXZ41969.1"/>
    <property type="molecule type" value="Genomic_DNA"/>
</dbReference>
<dbReference type="PATRIC" id="fig|1339280.3.peg.4681"/>
<dbReference type="AlphaFoldDB" id="A0A016A4D1"/>
<accession>A0A016A4D1</accession>
<evidence type="ECO:0008006" key="3">
    <source>
        <dbReference type="Google" id="ProtNLM"/>
    </source>
</evidence>
<dbReference type="Pfam" id="PF08843">
    <property type="entry name" value="AbiEii"/>
    <property type="match status" value="1"/>
</dbReference>
<dbReference type="RefSeq" id="WP_007569286.1">
    <property type="nucleotide sequence ID" value="NZ_JGDM01000159.1"/>
</dbReference>
<name>A0A016A4D1_BACFG</name>
<organism evidence="1 2">
    <name type="scientific">Bacteroides fragilis str. 2-F-2 #4</name>
    <dbReference type="NCBI Taxonomy" id="1339280"/>
    <lineage>
        <taxon>Bacteria</taxon>
        <taxon>Pseudomonadati</taxon>
        <taxon>Bacteroidota</taxon>
        <taxon>Bacteroidia</taxon>
        <taxon>Bacteroidales</taxon>
        <taxon>Bacteroidaceae</taxon>
        <taxon>Bacteroides</taxon>
    </lineage>
</organism>
<dbReference type="Gene3D" id="3.10.450.620">
    <property type="entry name" value="JHP933, nucleotidyltransferase-like core domain"/>
    <property type="match status" value="1"/>
</dbReference>
<dbReference type="InterPro" id="IPR014942">
    <property type="entry name" value="AbiEii"/>
</dbReference>
<gene>
    <name evidence="1" type="ORF">M076_4921</name>
</gene>
<evidence type="ECO:0000313" key="1">
    <source>
        <dbReference type="EMBL" id="EXZ41969.1"/>
    </source>
</evidence>
<reference evidence="1 2" key="1">
    <citation type="submission" date="2014-02" db="EMBL/GenBank/DDBJ databases">
        <authorList>
            <person name="Sears C."/>
            <person name="Carroll K."/>
            <person name="Sack B.R."/>
            <person name="Qadri F."/>
            <person name="Myers L.L."/>
            <person name="Chung G.-T."/>
            <person name="Escheverria P."/>
            <person name="Fraser C.M."/>
            <person name="Sadzewicz L."/>
            <person name="Shefchek K.A."/>
            <person name="Tallon L."/>
            <person name="Das S.P."/>
            <person name="Daugherty S."/>
            <person name="Mongodin E.F."/>
        </authorList>
    </citation>
    <scope>NUCLEOTIDE SEQUENCE [LARGE SCALE GENOMIC DNA]</scope>
    <source>
        <strain evidence="1 2">2-F-2 #4</strain>
    </source>
</reference>
<comment type="caution">
    <text evidence="1">The sequence shown here is derived from an EMBL/GenBank/DDBJ whole genome shotgun (WGS) entry which is preliminary data.</text>
</comment>
<sequence>MNDIYKKQVALLIRIMPSVYRIKDFAVHGGTAINLFHKNMPRYSVDIDLTYIPVKERAESLDAINNHLRTLKSYIEKSIPGIKVIHKHDVWKLQCTLDGATVKIEVNGTKRGIIGETEDRKLCERAETEFNMTCKARTVSYSQLYGGKIAAALSRQHPRDLFDCKYMEMASFHDVKNGFMLCLLGSDKPVIESLQPNAIDQTEALEKQFEGMSDTPFTYSDYEEARHNLIQQVNDSLTETDREFLLSFENGEPDWEKCCAGDLSRYPSVKWKLQNIAKLKKSNPQKHKAGLEKLQTFLFPKKG</sequence>
<protein>
    <recommendedName>
        <fullName evidence="3">Nucleotidyl transferase AbiEii/AbiGii toxin family protein</fullName>
    </recommendedName>
</protein>
<dbReference type="Proteomes" id="UP000022272">
    <property type="component" value="Unassembled WGS sequence"/>
</dbReference>
<evidence type="ECO:0000313" key="2">
    <source>
        <dbReference type="Proteomes" id="UP000022272"/>
    </source>
</evidence>
<proteinExistence type="predicted"/>